<dbReference type="PANTHER" id="PTHR43792:SF1">
    <property type="entry name" value="N-ACETYLTRANSFERASE DOMAIN-CONTAINING PROTEIN"/>
    <property type="match status" value="1"/>
</dbReference>
<reference evidence="1 2" key="1">
    <citation type="submission" date="2016-10" db="EMBL/GenBank/DDBJ databases">
        <authorList>
            <person name="de Groot N.N."/>
        </authorList>
    </citation>
    <scope>NUCLEOTIDE SEQUENCE [LARGE SCALE GENOMIC DNA]</scope>
    <source>
        <strain evidence="1 2">NLAE-zl-G419</strain>
    </source>
</reference>
<sequence>MDKNCRLKVELSKNEPSETIYKFILNENGENIGWCHTKLNKFGAVEINYEIYSQYRGLGYSIEGIGSVLKMLKDSNLNMKIVAKVIEKNIGAWRVLEKTGFNLEKVFLDKDENTMARIYIYNI</sequence>
<dbReference type="PANTHER" id="PTHR43792">
    <property type="entry name" value="GNAT FAMILY, PUTATIVE (AFU_ORTHOLOGUE AFUA_3G00765)-RELATED-RELATED"/>
    <property type="match status" value="1"/>
</dbReference>
<protein>
    <submittedName>
        <fullName evidence="1">Acetyltransferase (GNAT) domain-containing protein</fullName>
    </submittedName>
</protein>
<dbReference type="Gene3D" id="3.40.630.30">
    <property type="match status" value="1"/>
</dbReference>
<accession>A0A1I2LN62</accession>
<dbReference type="InterPro" id="IPR016181">
    <property type="entry name" value="Acyl_CoA_acyltransferase"/>
</dbReference>
<dbReference type="RefSeq" id="WP_027638733.1">
    <property type="nucleotide sequence ID" value="NZ_BAAACD010000033.1"/>
</dbReference>
<dbReference type="GO" id="GO:0016747">
    <property type="term" value="F:acyltransferase activity, transferring groups other than amino-acyl groups"/>
    <property type="evidence" value="ECO:0007669"/>
    <property type="project" value="InterPro"/>
</dbReference>
<organism evidence="1 2">
    <name type="scientific">Clostridium cadaveris</name>
    <dbReference type="NCBI Taxonomy" id="1529"/>
    <lineage>
        <taxon>Bacteria</taxon>
        <taxon>Bacillati</taxon>
        <taxon>Bacillota</taxon>
        <taxon>Clostridia</taxon>
        <taxon>Eubacteriales</taxon>
        <taxon>Clostridiaceae</taxon>
        <taxon>Clostridium</taxon>
    </lineage>
</organism>
<dbReference type="PROSITE" id="PS51186">
    <property type="entry name" value="GNAT"/>
    <property type="match status" value="1"/>
</dbReference>
<dbReference type="InterPro" id="IPR000182">
    <property type="entry name" value="GNAT_dom"/>
</dbReference>
<dbReference type="Pfam" id="PF13302">
    <property type="entry name" value="Acetyltransf_3"/>
    <property type="match status" value="1"/>
</dbReference>
<evidence type="ECO:0000313" key="1">
    <source>
        <dbReference type="EMBL" id="SFF78857.1"/>
    </source>
</evidence>
<gene>
    <name evidence="1" type="ORF">SAMN04487885_110100</name>
</gene>
<dbReference type="InterPro" id="IPR051531">
    <property type="entry name" value="N-acetyltransferase"/>
</dbReference>
<dbReference type="Proteomes" id="UP000182135">
    <property type="component" value="Unassembled WGS sequence"/>
</dbReference>
<dbReference type="SUPFAM" id="SSF55729">
    <property type="entry name" value="Acyl-CoA N-acyltransferases (Nat)"/>
    <property type="match status" value="1"/>
</dbReference>
<name>A0A1I2LN62_9CLOT</name>
<dbReference type="STRING" id="1529.SAMN04487885_110100"/>
<dbReference type="EMBL" id="FOOE01000010">
    <property type="protein sequence ID" value="SFF78857.1"/>
    <property type="molecule type" value="Genomic_DNA"/>
</dbReference>
<proteinExistence type="predicted"/>
<dbReference type="OrthoDB" id="9798081at2"/>
<dbReference type="GeneID" id="90545718"/>
<keyword evidence="1" id="KW-0808">Transferase</keyword>
<evidence type="ECO:0000313" key="2">
    <source>
        <dbReference type="Proteomes" id="UP000182135"/>
    </source>
</evidence>
<dbReference type="AlphaFoldDB" id="A0A1I2LN62"/>
<keyword evidence="2" id="KW-1185">Reference proteome</keyword>